<gene>
    <name evidence="1" type="ORF">GCM10007384_26080</name>
</gene>
<dbReference type="EMBL" id="BMWS01000017">
    <property type="protein sequence ID" value="GGX23648.1"/>
    <property type="molecule type" value="Genomic_DNA"/>
</dbReference>
<dbReference type="AlphaFoldDB" id="A0A918N3P5"/>
<dbReference type="Proteomes" id="UP000601108">
    <property type="component" value="Unassembled WGS sequence"/>
</dbReference>
<comment type="caution">
    <text evidence="1">The sequence shown here is derived from an EMBL/GenBank/DDBJ whole genome shotgun (WGS) entry which is preliminary data.</text>
</comment>
<evidence type="ECO:0008006" key="3">
    <source>
        <dbReference type="Google" id="ProtNLM"/>
    </source>
</evidence>
<organism evidence="1 2">
    <name type="scientific">Aquimarina muelleri</name>
    <dbReference type="NCBI Taxonomy" id="279356"/>
    <lineage>
        <taxon>Bacteria</taxon>
        <taxon>Pseudomonadati</taxon>
        <taxon>Bacteroidota</taxon>
        <taxon>Flavobacteriia</taxon>
        <taxon>Flavobacteriales</taxon>
        <taxon>Flavobacteriaceae</taxon>
        <taxon>Aquimarina</taxon>
    </lineage>
</organism>
<sequence>MKNKFLIIIIIIILLSSYTCFSQQKVTWKDLSQVKFTEKFFPAYGESFLYPEFLSFVKALEGKQITITGYFLNVDPKGKLYILSKGPMSSCFFCGVGGPETAIELQFTSKPTFKTDAIVSITGTLKLNADDIEHFNYILENCKGQLINK</sequence>
<reference evidence="1 2" key="1">
    <citation type="journal article" date="2014" name="Int. J. Syst. Evol. Microbiol.">
        <title>Complete genome sequence of Corynebacterium casei LMG S-19264T (=DSM 44701T), isolated from a smear-ripened cheese.</title>
        <authorList>
            <consortium name="US DOE Joint Genome Institute (JGI-PGF)"/>
            <person name="Walter F."/>
            <person name="Albersmeier A."/>
            <person name="Kalinowski J."/>
            <person name="Ruckert C."/>
        </authorList>
    </citation>
    <scope>NUCLEOTIDE SEQUENCE [LARGE SCALE GENOMIC DNA]</scope>
    <source>
        <strain evidence="1 2">KCTC 12285</strain>
    </source>
</reference>
<accession>A0A918N3P5</accession>
<evidence type="ECO:0000313" key="2">
    <source>
        <dbReference type="Proteomes" id="UP000601108"/>
    </source>
</evidence>
<keyword evidence="2" id="KW-1185">Reference proteome</keyword>
<evidence type="ECO:0000313" key="1">
    <source>
        <dbReference type="EMBL" id="GGX23648.1"/>
    </source>
</evidence>
<proteinExistence type="predicted"/>
<protein>
    <recommendedName>
        <fullName evidence="3">DUF3299 domain-containing protein</fullName>
    </recommendedName>
</protein>
<name>A0A918N3P5_9FLAO</name>
<dbReference type="RefSeq" id="WP_027412435.1">
    <property type="nucleotide sequence ID" value="NZ_BMWS01000017.1"/>
</dbReference>